<name>A3GFB1_PICST</name>
<dbReference type="HOGENOM" id="CLU_1825983_0_0_1"/>
<organism evidence="3 4">
    <name type="scientific">Scheffersomyces stipitis (strain ATCC 58785 / CBS 6054 / NBRC 10063 / NRRL Y-11545)</name>
    <name type="common">Yeast</name>
    <name type="synonym">Pichia stipitis</name>
    <dbReference type="NCBI Taxonomy" id="322104"/>
    <lineage>
        <taxon>Eukaryota</taxon>
        <taxon>Fungi</taxon>
        <taxon>Dikarya</taxon>
        <taxon>Ascomycota</taxon>
        <taxon>Saccharomycotina</taxon>
        <taxon>Pichiomycetes</taxon>
        <taxon>Debaryomycetaceae</taxon>
        <taxon>Scheffersomyces</taxon>
    </lineage>
</organism>
<keyword evidence="4" id="KW-1185">Reference proteome</keyword>
<comment type="caution">
    <text evidence="3">The sequence shown here is derived from an EMBL/GenBank/DDBJ whole genome shotgun (WGS) entry which is preliminary data.</text>
</comment>
<dbReference type="Proteomes" id="UP000002258">
    <property type="component" value="Chromosome 1"/>
</dbReference>
<keyword evidence="1" id="KW-0175">Coiled coil</keyword>
<proteinExistence type="predicted"/>
<dbReference type="RefSeq" id="XP_001387340.2">
    <property type="nucleotide sequence ID" value="XM_001387303.1"/>
</dbReference>
<dbReference type="EMBL" id="AAVQ01000001">
    <property type="protein sequence ID" value="EAZ63317.2"/>
    <property type="molecule type" value="Genomic_DNA"/>
</dbReference>
<dbReference type="GeneID" id="4850960"/>
<evidence type="ECO:0000313" key="3">
    <source>
        <dbReference type="EMBL" id="EAZ63317.2"/>
    </source>
</evidence>
<evidence type="ECO:0000313" key="4">
    <source>
        <dbReference type="Proteomes" id="UP000002258"/>
    </source>
</evidence>
<sequence length="141" mass="16816">MYTSSMNSNLNTANSPPESLSTLQEQYKKEYKKAEVNRGEYYSLSHFYESLQDESIHREFEIITLENKNKLLEARLKKLFYEYEKHAGRADRIQHCNEIIGLLIEEIDELKQQCSEIAERIEECKEKMKNHPRIRTLQENI</sequence>
<accession>A3GFB1</accession>
<gene>
    <name evidence="3" type="ORF">PICST_28181</name>
</gene>
<dbReference type="AlphaFoldDB" id="A3GFB1"/>
<reference evidence="3 4" key="1">
    <citation type="journal article" date="2007" name="Nat. Biotechnol.">
        <title>Genome sequence of the lignocellulose-bioconverting and xylose-fermenting yeast Pichia stipitis.</title>
        <authorList>
            <person name="Jeffries T.W."/>
            <person name="Grigoriev I.V."/>
            <person name="Grimwood J."/>
            <person name="Laplaza J.M."/>
            <person name="Aerts A."/>
            <person name="Salamov A."/>
            <person name="Schmutz J."/>
            <person name="Lindquist E."/>
            <person name="Dehal P."/>
            <person name="Shapiro H."/>
            <person name="Jin Y.S."/>
            <person name="Passoth V."/>
            <person name="Richardson P.M."/>
        </authorList>
    </citation>
    <scope>NUCLEOTIDE SEQUENCE [LARGE SCALE GENOMIC DNA]</scope>
    <source>
        <strain evidence="4">ATCC 58785 / CBS 6054 / NBRC 10063 / NRRL Y-11545</strain>
    </source>
</reference>
<feature type="coiled-coil region" evidence="1">
    <location>
        <begin position="62"/>
        <end position="127"/>
    </location>
</feature>
<feature type="region of interest" description="Disordered" evidence="2">
    <location>
        <begin position="1"/>
        <end position="21"/>
    </location>
</feature>
<evidence type="ECO:0000256" key="1">
    <source>
        <dbReference type="SAM" id="Coils"/>
    </source>
</evidence>
<protein>
    <submittedName>
        <fullName evidence="3">Uncharacterized protein</fullName>
    </submittedName>
</protein>
<dbReference type="KEGG" id="pic:PICST_28181"/>
<dbReference type="InParanoid" id="A3GFB1"/>
<evidence type="ECO:0000256" key="2">
    <source>
        <dbReference type="SAM" id="MobiDB-lite"/>
    </source>
</evidence>